<dbReference type="Gene3D" id="1.25.40.10">
    <property type="entry name" value="Tetratricopeptide repeat domain"/>
    <property type="match status" value="1"/>
</dbReference>
<sequence length="426" mass="44855">MSARSRFARALVAAARSAAPVPTSSRREAPRVLSTLACVNHPRVSGPSIASLGSTAAPIGSRIHEVRWMSTDAPPGGQNPDHGPVGPAPPLPSSPPPVVDLADEKELEEMVHWARANGVALLFDFYADWCQPCKKLTPKLEQLATRSGGRCVLVKVDVDTHTGISDQLRIQTLPTVMTMIDGRFVDTFQGVLPDDQLEAFVDRAIDAAAAGAGTNKHGDEPSRGMNADVALDAAFAALDAGDVDTASRAFGAVLGSDPPPPPGARARAYAGAARCALRADPSDVDGAKQLVQAARKVVDGKFTEPVEVAAAAAAAELYGAATELGLDMSLSGAELDERLRQLRADIDAATKAGDKSAADDKREELSLRALLQRGDPVQAVDVALESVKRGERERGRAMCVRMFDALGATHPVTVSGRKKLSNLWFL</sequence>
<feature type="domain" description="Thioredoxin" evidence="3">
    <location>
        <begin position="80"/>
        <end position="206"/>
    </location>
</feature>
<accession>C1ECP6</accession>
<dbReference type="OrthoDB" id="10263751at2759"/>
<dbReference type="SUPFAM" id="SSF52833">
    <property type="entry name" value="Thioredoxin-like"/>
    <property type="match status" value="1"/>
</dbReference>
<dbReference type="PANTHER" id="PTHR43601">
    <property type="entry name" value="THIOREDOXIN, MITOCHONDRIAL"/>
    <property type="match status" value="1"/>
</dbReference>
<dbReference type="InterPro" id="IPR013766">
    <property type="entry name" value="Thioredoxin_domain"/>
</dbReference>
<feature type="compositionally biased region" description="Pro residues" evidence="2">
    <location>
        <begin position="86"/>
        <end position="98"/>
    </location>
</feature>
<comment type="similarity">
    <text evidence="1">Belongs to the thioredoxin family.</text>
</comment>
<evidence type="ECO:0000256" key="2">
    <source>
        <dbReference type="SAM" id="MobiDB-lite"/>
    </source>
</evidence>
<organism evidence="4 5">
    <name type="scientific">Micromonas commoda (strain RCC299 / NOUM17 / CCMP2709)</name>
    <name type="common">Picoplanktonic green alga</name>
    <dbReference type="NCBI Taxonomy" id="296587"/>
    <lineage>
        <taxon>Eukaryota</taxon>
        <taxon>Viridiplantae</taxon>
        <taxon>Chlorophyta</taxon>
        <taxon>Mamiellophyceae</taxon>
        <taxon>Mamiellales</taxon>
        <taxon>Mamiellaceae</taxon>
        <taxon>Micromonas</taxon>
    </lineage>
</organism>
<dbReference type="InterPro" id="IPR011990">
    <property type="entry name" value="TPR-like_helical_dom_sf"/>
</dbReference>
<dbReference type="PROSITE" id="PS51352">
    <property type="entry name" value="THIOREDOXIN_2"/>
    <property type="match status" value="1"/>
</dbReference>
<dbReference type="InterPro" id="IPR036249">
    <property type="entry name" value="Thioredoxin-like_sf"/>
</dbReference>
<dbReference type="CDD" id="cd02956">
    <property type="entry name" value="ybbN"/>
    <property type="match status" value="1"/>
</dbReference>
<dbReference type="OMA" id="VHWARAN"/>
<dbReference type="EMBL" id="CP001329">
    <property type="protein sequence ID" value="ACO65942.1"/>
    <property type="molecule type" value="Genomic_DNA"/>
</dbReference>
<dbReference type="Pfam" id="PF14561">
    <property type="entry name" value="TPR_20"/>
    <property type="match status" value="1"/>
</dbReference>
<dbReference type="RefSeq" id="XP_002504684.1">
    <property type="nucleotide sequence ID" value="XM_002504638.1"/>
</dbReference>
<evidence type="ECO:0000256" key="1">
    <source>
        <dbReference type="ARBA" id="ARBA00008987"/>
    </source>
</evidence>
<evidence type="ECO:0000259" key="3">
    <source>
        <dbReference type="PROSITE" id="PS51352"/>
    </source>
</evidence>
<dbReference type="GeneID" id="8246549"/>
<dbReference type="GO" id="GO:0045454">
    <property type="term" value="P:cell redox homeostasis"/>
    <property type="evidence" value="ECO:0007669"/>
    <property type="project" value="TreeGrafter"/>
</dbReference>
<evidence type="ECO:0000313" key="5">
    <source>
        <dbReference type="Proteomes" id="UP000002009"/>
    </source>
</evidence>
<dbReference type="KEGG" id="mis:MICPUN_61493"/>
<dbReference type="GO" id="GO:0006950">
    <property type="term" value="P:response to stress"/>
    <property type="evidence" value="ECO:0007669"/>
    <property type="project" value="UniProtKB-ARBA"/>
</dbReference>
<protein>
    <recommendedName>
        <fullName evidence="3">Thioredoxin domain-containing protein</fullName>
    </recommendedName>
</protein>
<evidence type="ECO:0000313" key="4">
    <source>
        <dbReference type="EMBL" id="ACO65942.1"/>
    </source>
</evidence>
<name>C1ECP6_MICCC</name>
<keyword evidence="5" id="KW-1185">Reference proteome</keyword>
<dbReference type="Pfam" id="PF00085">
    <property type="entry name" value="Thioredoxin"/>
    <property type="match status" value="1"/>
</dbReference>
<reference evidence="4 5" key="1">
    <citation type="journal article" date="2009" name="Science">
        <title>Green evolution and dynamic adaptations revealed by genomes of the marine picoeukaryotes Micromonas.</title>
        <authorList>
            <person name="Worden A.Z."/>
            <person name="Lee J.H."/>
            <person name="Mock T."/>
            <person name="Rouze P."/>
            <person name="Simmons M.P."/>
            <person name="Aerts A.L."/>
            <person name="Allen A.E."/>
            <person name="Cuvelier M.L."/>
            <person name="Derelle E."/>
            <person name="Everett M.V."/>
            <person name="Foulon E."/>
            <person name="Grimwood J."/>
            <person name="Gundlach H."/>
            <person name="Henrissat B."/>
            <person name="Napoli C."/>
            <person name="McDonald S.M."/>
            <person name="Parker M.S."/>
            <person name="Rombauts S."/>
            <person name="Salamov A."/>
            <person name="Von Dassow P."/>
            <person name="Badger J.H."/>
            <person name="Coutinho P.M."/>
            <person name="Demir E."/>
            <person name="Dubchak I."/>
            <person name="Gentemann C."/>
            <person name="Eikrem W."/>
            <person name="Gready J.E."/>
            <person name="John U."/>
            <person name="Lanier W."/>
            <person name="Lindquist E.A."/>
            <person name="Lucas S."/>
            <person name="Mayer K.F."/>
            <person name="Moreau H."/>
            <person name="Not F."/>
            <person name="Otillar R."/>
            <person name="Panaud O."/>
            <person name="Pangilinan J."/>
            <person name="Paulsen I."/>
            <person name="Piegu B."/>
            <person name="Poliakov A."/>
            <person name="Robbens S."/>
            <person name="Schmutz J."/>
            <person name="Toulza E."/>
            <person name="Wyss T."/>
            <person name="Zelensky A."/>
            <person name="Zhou K."/>
            <person name="Armbrust E.V."/>
            <person name="Bhattacharya D."/>
            <person name="Goodenough U.W."/>
            <person name="Van de Peer Y."/>
            <person name="Grigoriev I.V."/>
        </authorList>
    </citation>
    <scope>NUCLEOTIDE SEQUENCE [LARGE SCALE GENOMIC DNA]</scope>
    <source>
        <strain evidence="5">RCC299 / NOUM17</strain>
    </source>
</reference>
<dbReference type="PANTHER" id="PTHR43601:SF3">
    <property type="entry name" value="THIOREDOXIN, MITOCHONDRIAL"/>
    <property type="match status" value="1"/>
</dbReference>
<proteinExistence type="inferred from homology"/>
<dbReference type="Gene3D" id="3.40.30.10">
    <property type="entry name" value="Glutaredoxin"/>
    <property type="match status" value="1"/>
</dbReference>
<dbReference type="AlphaFoldDB" id="C1ECP6"/>
<dbReference type="GO" id="GO:0005739">
    <property type="term" value="C:mitochondrion"/>
    <property type="evidence" value="ECO:0007669"/>
    <property type="project" value="TreeGrafter"/>
</dbReference>
<feature type="region of interest" description="Disordered" evidence="2">
    <location>
        <begin position="69"/>
        <end position="98"/>
    </location>
</feature>
<dbReference type="InParanoid" id="C1ECP6"/>
<gene>
    <name evidence="4" type="ORF">MICPUN_61493</name>
</gene>
<dbReference type="STRING" id="296587.C1ECP6"/>
<dbReference type="eggNOG" id="KOG0910">
    <property type="taxonomic scope" value="Eukaryota"/>
</dbReference>
<dbReference type="Proteomes" id="UP000002009">
    <property type="component" value="Chromosome 9"/>
</dbReference>